<feature type="region of interest" description="Disordered" evidence="1">
    <location>
        <begin position="1"/>
        <end position="31"/>
    </location>
</feature>
<accession>A0A0E9W8W2</accession>
<name>A0A0E9W8W2_ANGAN</name>
<evidence type="ECO:0000313" key="2">
    <source>
        <dbReference type="EMBL" id="JAH86819.1"/>
    </source>
</evidence>
<reference evidence="2" key="1">
    <citation type="submission" date="2014-11" db="EMBL/GenBank/DDBJ databases">
        <authorList>
            <person name="Amaro Gonzalez C."/>
        </authorList>
    </citation>
    <scope>NUCLEOTIDE SEQUENCE</scope>
</reference>
<protein>
    <submittedName>
        <fullName evidence="2">Uncharacterized protein</fullName>
    </submittedName>
</protein>
<dbReference type="AlphaFoldDB" id="A0A0E9W8W2"/>
<evidence type="ECO:0000256" key="1">
    <source>
        <dbReference type="SAM" id="MobiDB-lite"/>
    </source>
</evidence>
<sequence>MSSFYTNKHSLPLPPNIHPGQAVRIGTQKKN</sequence>
<organism evidence="2">
    <name type="scientific">Anguilla anguilla</name>
    <name type="common">European freshwater eel</name>
    <name type="synonym">Muraena anguilla</name>
    <dbReference type="NCBI Taxonomy" id="7936"/>
    <lineage>
        <taxon>Eukaryota</taxon>
        <taxon>Metazoa</taxon>
        <taxon>Chordata</taxon>
        <taxon>Craniata</taxon>
        <taxon>Vertebrata</taxon>
        <taxon>Euteleostomi</taxon>
        <taxon>Actinopterygii</taxon>
        <taxon>Neopterygii</taxon>
        <taxon>Teleostei</taxon>
        <taxon>Anguilliformes</taxon>
        <taxon>Anguillidae</taxon>
        <taxon>Anguilla</taxon>
    </lineage>
</organism>
<proteinExistence type="predicted"/>
<reference evidence="2" key="2">
    <citation type="journal article" date="2015" name="Fish Shellfish Immunol.">
        <title>Early steps in the European eel (Anguilla anguilla)-Vibrio vulnificus interaction in the gills: Role of the RtxA13 toxin.</title>
        <authorList>
            <person name="Callol A."/>
            <person name="Pajuelo D."/>
            <person name="Ebbesson L."/>
            <person name="Teles M."/>
            <person name="MacKenzie S."/>
            <person name="Amaro C."/>
        </authorList>
    </citation>
    <scope>NUCLEOTIDE SEQUENCE</scope>
</reference>
<dbReference type="EMBL" id="GBXM01021758">
    <property type="protein sequence ID" value="JAH86819.1"/>
    <property type="molecule type" value="Transcribed_RNA"/>
</dbReference>